<accession>A0A842JA11</accession>
<name>A0A842JA11_9BACT</name>
<dbReference type="AlphaFoldDB" id="A0A842JA11"/>
<protein>
    <submittedName>
        <fullName evidence="8">Mechanosensitive ion channel</fullName>
    </submittedName>
</protein>
<feature type="domain" description="Mechanosensitive ion channel MscS" evidence="7">
    <location>
        <begin position="309"/>
        <end position="391"/>
    </location>
</feature>
<comment type="caution">
    <text evidence="8">The sequence shown here is derived from an EMBL/GenBank/DDBJ whole genome shotgun (WGS) entry which is preliminary data.</text>
</comment>
<dbReference type="Gene3D" id="2.30.30.60">
    <property type="match status" value="1"/>
</dbReference>
<evidence type="ECO:0000256" key="6">
    <source>
        <dbReference type="SAM" id="Phobius"/>
    </source>
</evidence>
<feature type="coiled-coil region" evidence="5">
    <location>
        <begin position="138"/>
        <end position="205"/>
    </location>
</feature>
<dbReference type="RefSeq" id="WP_185898910.1">
    <property type="nucleotide sequence ID" value="NZ_JACLZK010000002.1"/>
</dbReference>
<dbReference type="EMBL" id="JACLZK010000002">
    <property type="protein sequence ID" value="MBC2883385.1"/>
    <property type="molecule type" value="Genomic_DNA"/>
</dbReference>
<dbReference type="PANTHER" id="PTHR30566:SF5">
    <property type="entry name" value="MECHANOSENSITIVE ION CHANNEL PROTEIN 1, MITOCHONDRIAL-RELATED"/>
    <property type="match status" value="1"/>
</dbReference>
<dbReference type="InterPro" id="IPR006685">
    <property type="entry name" value="MscS_channel_2nd"/>
</dbReference>
<dbReference type="GO" id="GO:0008381">
    <property type="term" value="F:mechanosensitive monoatomic ion channel activity"/>
    <property type="evidence" value="ECO:0007669"/>
    <property type="project" value="UniProtKB-ARBA"/>
</dbReference>
<keyword evidence="9" id="KW-1185">Reference proteome</keyword>
<evidence type="ECO:0000313" key="9">
    <source>
        <dbReference type="Proteomes" id="UP000552683"/>
    </source>
</evidence>
<evidence type="ECO:0000313" key="8">
    <source>
        <dbReference type="EMBL" id="MBC2883385.1"/>
    </source>
</evidence>
<dbReference type="Pfam" id="PF00924">
    <property type="entry name" value="MS_channel_2nd"/>
    <property type="match status" value="1"/>
</dbReference>
<organism evidence="8 9">
    <name type="scientific">Campylobacter massiliensis</name>
    <dbReference type="NCBI Taxonomy" id="2762557"/>
    <lineage>
        <taxon>Bacteria</taxon>
        <taxon>Pseudomonadati</taxon>
        <taxon>Campylobacterota</taxon>
        <taxon>Epsilonproteobacteria</taxon>
        <taxon>Campylobacterales</taxon>
        <taxon>Campylobacteraceae</taxon>
        <taxon>Campylobacter</taxon>
    </lineage>
</organism>
<evidence type="ECO:0000256" key="5">
    <source>
        <dbReference type="SAM" id="Coils"/>
    </source>
</evidence>
<dbReference type="SUPFAM" id="SSF50182">
    <property type="entry name" value="Sm-like ribonucleoproteins"/>
    <property type="match status" value="1"/>
</dbReference>
<evidence type="ECO:0000256" key="3">
    <source>
        <dbReference type="ARBA" id="ARBA00022989"/>
    </source>
</evidence>
<feature type="transmembrane region" description="Helical" evidence="6">
    <location>
        <begin position="234"/>
        <end position="252"/>
    </location>
</feature>
<reference evidence="8 9" key="1">
    <citation type="submission" date="2020-08" db="EMBL/GenBank/DDBJ databases">
        <title>Complete genome and description of Campylobacter massiliensis Marseille-Q3452 sp. nov.</title>
        <authorList>
            <person name="Antezack A."/>
        </authorList>
    </citation>
    <scope>NUCLEOTIDE SEQUENCE [LARGE SCALE GENOMIC DNA]</scope>
    <source>
        <strain evidence="8 9">Marseille-Q3452</strain>
    </source>
</reference>
<evidence type="ECO:0000259" key="7">
    <source>
        <dbReference type="Pfam" id="PF00924"/>
    </source>
</evidence>
<dbReference type="PANTHER" id="PTHR30566">
    <property type="entry name" value="YNAI-RELATED MECHANOSENSITIVE ION CHANNEL"/>
    <property type="match status" value="1"/>
</dbReference>
<keyword evidence="4 6" id="KW-0472">Membrane</keyword>
<gene>
    <name evidence="8" type="ORF">H7R39_08975</name>
</gene>
<dbReference type="GO" id="GO:0016020">
    <property type="term" value="C:membrane"/>
    <property type="evidence" value="ECO:0007669"/>
    <property type="project" value="UniProtKB-SubCell"/>
</dbReference>
<evidence type="ECO:0000256" key="1">
    <source>
        <dbReference type="ARBA" id="ARBA00004370"/>
    </source>
</evidence>
<proteinExistence type="predicted"/>
<feature type="coiled-coil region" evidence="5">
    <location>
        <begin position="61"/>
        <end position="108"/>
    </location>
</feature>
<keyword evidence="5" id="KW-0175">Coiled coil</keyword>
<keyword evidence="2 6" id="KW-0812">Transmembrane</keyword>
<dbReference type="InterPro" id="IPR010920">
    <property type="entry name" value="LSM_dom_sf"/>
</dbReference>
<dbReference type="InterPro" id="IPR023408">
    <property type="entry name" value="MscS_beta-dom_sf"/>
</dbReference>
<keyword evidence="3 6" id="KW-1133">Transmembrane helix</keyword>
<dbReference type="Proteomes" id="UP000552683">
    <property type="component" value="Unassembled WGS sequence"/>
</dbReference>
<comment type="subcellular location">
    <subcellularLocation>
        <location evidence="1">Membrane</location>
    </subcellularLocation>
</comment>
<sequence length="531" mass="60216">MRKILFILFFALFAYSLDDIPSDFNGTKEAQLSELNASLSLIEDELADNIWATRYSNYNTFQKLSAELDEIEAAIKKQAKNTEKVLELQKKQSTLKEQIELLREFQKAPFSSMITAPEIEILQKITNPVAVISGFSHIKQLRSEKDEYKRRLDGLSKTTDELARKEQILTQIVNLSDDARFQAELAEARQELAEFNAAADIAKTTYGVYEKRVNEAINRTSEDIKAQMKKALDIGIFIVVVIGLSFLFKFIIKKTITDNERLYTANKFINLVNITLIIMILLFAYIENVTYLVTVLGFASAGIAIAMKDMFMSMLGWTVVVFGGSFHVGDRIKVRKDGEDVVGDIIDISLLRMTIYEDVTIVTVNSNRRAGRIIFVPNNYIFTDLIANYSHHGMKTVWDGIDVVCSFESNHKKAAHIIKDIARKYSKGYTEIAKKQMSKLRNQYSIKNPNVEPRVFTFIEPYGVKISVWYMANTFATLSLRSTISAEIMEAIASHDDIVIAYPTQTLYMDRRVKAGESKPIGEGGEDKHEA</sequence>
<evidence type="ECO:0000256" key="4">
    <source>
        <dbReference type="ARBA" id="ARBA00023136"/>
    </source>
</evidence>
<evidence type="ECO:0000256" key="2">
    <source>
        <dbReference type="ARBA" id="ARBA00022692"/>
    </source>
</evidence>